<dbReference type="KEGG" id="pam:PANA_1540"/>
<keyword evidence="2" id="KW-1185">Reference proteome</keyword>
<reference evidence="1 2" key="1">
    <citation type="journal article" date="2010" name="J. Bacteriol.">
        <title>Genome sequence of Pantoea ananatis LMG20103, the causative agent of Eucalyptus blight and dieback.</title>
        <authorList>
            <person name="De Maayer P."/>
            <person name="Chan W.Y."/>
            <person name="Venter S.N."/>
            <person name="Toth I.K."/>
            <person name="Birch P.R."/>
            <person name="Joubert F."/>
            <person name="Coutinho T.A."/>
        </authorList>
    </citation>
    <scope>NUCLEOTIDE SEQUENCE [LARGE SCALE GENOMIC DNA]</scope>
    <source>
        <strain evidence="1 2">LMG 20103</strain>
    </source>
</reference>
<proteinExistence type="predicted"/>
<sequence length="146" mass="16195">MSKAQISLCRRTAMIMLFAAQQDRIVHRFHGLGQGQDMLRSVVFIFMALLAGCSSSPKGVECPGEVSTLYGQSLGQTQGTIFDLVTSFSVSRDGASVQSGPLQSQDRFQYIPSAVTREGYYAQRLSDKQFRLINPYQDTLITWTCP</sequence>
<evidence type="ECO:0000313" key="1">
    <source>
        <dbReference type="EMBL" id="ADD76707.1"/>
    </source>
</evidence>
<evidence type="ECO:0000313" key="2">
    <source>
        <dbReference type="Proteomes" id="UP000001702"/>
    </source>
</evidence>
<dbReference type="STRING" id="706191.PANA_1540"/>
<accession>D4GCN4</accession>
<dbReference type="HOGENOM" id="CLU_148639_0_0_6"/>
<protein>
    <submittedName>
        <fullName evidence="1">Uncharacterized protein</fullName>
    </submittedName>
</protein>
<dbReference type="Proteomes" id="UP000001702">
    <property type="component" value="Chromosome"/>
</dbReference>
<dbReference type="EMBL" id="CP001875">
    <property type="protein sequence ID" value="ADD76707.1"/>
    <property type="molecule type" value="Genomic_DNA"/>
</dbReference>
<gene>
    <name evidence="1" type="ordered locus">PANA_1540</name>
</gene>
<organism evidence="1 2">
    <name type="scientific">Pantoea ananatis (strain LMG 20103)</name>
    <dbReference type="NCBI Taxonomy" id="706191"/>
    <lineage>
        <taxon>Bacteria</taxon>
        <taxon>Pseudomonadati</taxon>
        <taxon>Pseudomonadota</taxon>
        <taxon>Gammaproteobacteria</taxon>
        <taxon>Enterobacterales</taxon>
        <taxon>Erwiniaceae</taxon>
        <taxon>Pantoea</taxon>
    </lineage>
</organism>
<name>D4GCN4_PANAM</name>
<dbReference type="eggNOG" id="ENOG5032S7V">
    <property type="taxonomic scope" value="Bacteria"/>
</dbReference>
<dbReference type="AlphaFoldDB" id="D4GCN4"/>